<name>A0A0F9L1V0_9ZZZZ</name>
<comment type="caution">
    <text evidence="1">The sequence shown here is derived from an EMBL/GenBank/DDBJ whole genome shotgun (WGS) entry which is preliminary data.</text>
</comment>
<gene>
    <name evidence="1" type="ORF">LCGC14_1265440</name>
</gene>
<organism evidence="1">
    <name type="scientific">marine sediment metagenome</name>
    <dbReference type="NCBI Taxonomy" id="412755"/>
    <lineage>
        <taxon>unclassified sequences</taxon>
        <taxon>metagenomes</taxon>
        <taxon>ecological metagenomes</taxon>
    </lineage>
</organism>
<protein>
    <submittedName>
        <fullName evidence="1">Uncharacterized protein</fullName>
    </submittedName>
</protein>
<evidence type="ECO:0000313" key="1">
    <source>
        <dbReference type="EMBL" id="KKM87778.1"/>
    </source>
</evidence>
<dbReference type="EMBL" id="LAZR01007055">
    <property type="protein sequence ID" value="KKM87778.1"/>
    <property type="molecule type" value="Genomic_DNA"/>
</dbReference>
<accession>A0A0F9L1V0</accession>
<proteinExistence type="predicted"/>
<sequence length="189" mass="21980">MRRPALNSPFKRGDFFCTISPSNIIGKSIAVIQKYRTIGLPSNATHAGIFIDENTVFESQWRVERNNVWDHYEGVDFLVGRWKGMTDEKFDRAWAEIQKLEGKFYPVPRLLLFMLFPMAVQLITPMKYLGLGYFAPLVCSEKTGKFFHIAKFSVFDEYLGMMPARIAQIIRRDKDVEIIHDKAPLRRLK</sequence>
<reference evidence="1" key="1">
    <citation type="journal article" date="2015" name="Nature">
        <title>Complex archaea that bridge the gap between prokaryotes and eukaryotes.</title>
        <authorList>
            <person name="Spang A."/>
            <person name="Saw J.H."/>
            <person name="Jorgensen S.L."/>
            <person name="Zaremba-Niedzwiedzka K."/>
            <person name="Martijn J."/>
            <person name="Lind A.E."/>
            <person name="van Eijk R."/>
            <person name="Schleper C."/>
            <person name="Guy L."/>
            <person name="Ettema T.J."/>
        </authorList>
    </citation>
    <scope>NUCLEOTIDE SEQUENCE</scope>
</reference>
<dbReference type="AlphaFoldDB" id="A0A0F9L1V0"/>